<gene>
    <name evidence="1" type="ORF">ABE541_23255</name>
</gene>
<dbReference type="PANTHER" id="PTHR43434:SF19">
    <property type="entry name" value="PHOSPHONOACETALDEHYDE HYDROLASE"/>
    <property type="match status" value="1"/>
</dbReference>
<accession>A0ABV0BZK2</accession>
<dbReference type="InterPro" id="IPR050155">
    <property type="entry name" value="HAD-like_hydrolase_sf"/>
</dbReference>
<dbReference type="GO" id="GO:0016787">
    <property type="term" value="F:hydrolase activity"/>
    <property type="evidence" value="ECO:0007669"/>
    <property type="project" value="UniProtKB-KW"/>
</dbReference>
<dbReference type="PANTHER" id="PTHR43434">
    <property type="entry name" value="PHOSPHOGLYCOLATE PHOSPHATASE"/>
    <property type="match status" value="1"/>
</dbReference>
<dbReference type="RefSeq" id="WP_315396260.1">
    <property type="nucleotide sequence ID" value="NZ_JBDJLH010000013.1"/>
</dbReference>
<dbReference type="InterPro" id="IPR023198">
    <property type="entry name" value="PGP-like_dom2"/>
</dbReference>
<evidence type="ECO:0000313" key="1">
    <source>
        <dbReference type="EMBL" id="MEN5380205.1"/>
    </source>
</evidence>
<dbReference type="Gene3D" id="1.10.150.240">
    <property type="entry name" value="Putative phosphatase, domain 2"/>
    <property type="match status" value="1"/>
</dbReference>
<dbReference type="SFLD" id="SFLDG01129">
    <property type="entry name" value="C1.5:_HAD__Beta-PGM__Phosphata"/>
    <property type="match status" value="1"/>
</dbReference>
<protein>
    <submittedName>
        <fullName evidence="1">HAD family hydrolase</fullName>
    </submittedName>
</protein>
<dbReference type="EMBL" id="JBDJNQ010000014">
    <property type="protein sequence ID" value="MEN5380205.1"/>
    <property type="molecule type" value="Genomic_DNA"/>
</dbReference>
<name>A0ABV0BZK2_9SPHI</name>
<organism evidence="1 2">
    <name type="scientific">Sphingobacterium kitahiroshimense</name>
    <dbReference type="NCBI Taxonomy" id="470446"/>
    <lineage>
        <taxon>Bacteria</taxon>
        <taxon>Pseudomonadati</taxon>
        <taxon>Bacteroidota</taxon>
        <taxon>Sphingobacteriia</taxon>
        <taxon>Sphingobacteriales</taxon>
        <taxon>Sphingobacteriaceae</taxon>
        <taxon>Sphingobacterium</taxon>
    </lineage>
</organism>
<dbReference type="InterPro" id="IPR023214">
    <property type="entry name" value="HAD_sf"/>
</dbReference>
<dbReference type="InterPro" id="IPR036412">
    <property type="entry name" value="HAD-like_sf"/>
</dbReference>
<keyword evidence="2" id="KW-1185">Reference proteome</keyword>
<sequence>MESKIKMVVFDMAGTTVNEDNIVYKTLRNAINSVGGFDLSLEEVLEHGAGKEKLEAIKTILKNSLDLENDQLATEIFQLFLVQLKSAYEVETIYPCTNAAALFIKLKDMGILRVLNTGYDRLTAESLLKKLNWEVGKDIDLLITASDVEHNRPEPDMIQLAMAKMGITDASTVAKIGDSTIDIQEGQNAGCGLSIGITTGAHTAVQLATANPDQVISDLLDILPVIENYSKKSTAVS</sequence>
<keyword evidence="1" id="KW-0378">Hydrolase</keyword>
<dbReference type="SUPFAM" id="SSF56784">
    <property type="entry name" value="HAD-like"/>
    <property type="match status" value="1"/>
</dbReference>
<evidence type="ECO:0000313" key="2">
    <source>
        <dbReference type="Proteomes" id="UP001409291"/>
    </source>
</evidence>
<reference evidence="1 2" key="1">
    <citation type="submission" date="2024-04" db="EMBL/GenBank/DDBJ databases">
        <title>WGS of bacteria from Torrens River.</title>
        <authorList>
            <person name="Wyrsch E.R."/>
            <person name="Drigo B."/>
        </authorList>
    </citation>
    <scope>NUCLEOTIDE SEQUENCE [LARGE SCALE GENOMIC DNA]</scope>
    <source>
        <strain evidence="1 2">TWI391</strain>
    </source>
</reference>
<dbReference type="Proteomes" id="UP001409291">
    <property type="component" value="Unassembled WGS sequence"/>
</dbReference>
<dbReference type="Pfam" id="PF00702">
    <property type="entry name" value="Hydrolase"/>
    <property type="match status" value="1"/>
</dbReference>
<dbReference type="SFLD" id="SFLDS00003">
    <property type="entry name" value="Haloacid_Dehalogenase"/>
    <property type="match status" value="1"/>
</dbReference>
<proteinExistence type="predicted"/>
<comment type="caution">
    <text evidence="1">The sequence shown here is derived from an EMBL/GenBank/DDBJ whole genome shotgun (WGS) entry which is preliminary data.</text>
</comment>
<dbReference type="Gene3D" id="3.40.50.1000">
    <property type="entry name" value="HAD superfamily/HAD-like"/>
    <property type="match status" value="1"/>
</dbReference>